<evidence type="ECO:0000313" key="1">
    <source>
        <dbReference type="EMBL" id="KAJ7746685.1"/>
    </source>
</evidence>
<reference evidence="1" key="1">
    <citation type="submission" date="2023-03" db="EMBL/GenBank/DDBJ databases">
        <title>Massive genome expansion in bonnet fungi (Mycena s.s.) driven by repeated elements and novel gene families across ecological guilds.</title>
        <authorList>
            <consortium name="Lawrence Berkeley National Laboratory"/>
            <person name="Harder C.B."/>
            <person name="Miyauchi S."/>
            <person name="Viragh M."/>
            <person name="Kuo A."/>
            <person name="Thoen E."/>
            <person name="Andreopoulos B."/>
            <person name="Lu D."/>
            <person name="Skrede I."/>
            <person name="Drula E."/>
            <person name="Henrissat B."/>
            <person name="Morin E."/>
            <person name="Kohler A."/>
            <person name="Barry K."/>
            <person name="LaButti K."/>
            <person name="Morin E."/>
            <person name="Salamov A."/>
            <person name="Lipzen A."/>
            <person name="Mereny Z."/>
            <person name="Hegedus B."/>
            <person name="Baldrian P."/>
            <person name="Stursova M."/>
            <person name="Weitz H."/>
            <person name="Taylor A."/>
            <person name="Grigoriev I.V."/>
            <person name="Nagy L.G."/>
            <person name="Martin F."/>
            <person name="Kauserud H."/>
        </authorList>
    </citation>
    <scope>NUCLEOTIDE SEQUENCE</scope>
    <source>
        <strain evidence="1">CBHHK182m</strain>
    </source>
</reference>
<gene>
    <name evidence="1" type="ORF">B0H16DRAFT_1726406</name>
</gene>
<evidence type="ECO:0000313" key="2">
    <source>
        <dbReference type="Proteomes" id="UP001215598"/>
    </source>
</evidence>
<organism evidence="1 2">
    <name type="scientific">Mycena metata</name>
    <dbReference type="NCBI Taxonomy" id="1033252"/>
    <lineage>
        <taxon>Eukaryota</taxon>
        <taxon>Fungi</taxon>
        <taxon>Dikarya</taxon>
        <taxon>Basidiomycota</taxon>
        <taxon>Agaricomycotina</taxon>
        <taxon>Agaricomycetes</taxon>
        <taxon>Agaricomycetidae</taxon>
        <taxon>Agaricales</taxon>
        <taxon>Marasmiineae</taxon>
        <taxon>Mycenaceae</taxon>
        <taxon>Mycena</taxon>
    </lineage>
</organism>
<dbReference type="Proteomes" id="UP001215598">
    <property type="component" value="Unassembled WGS sequence"/>
</dbReference>
<comment type="caution">
    <text evidence="1">The sequence shown here is derived from an EMBL/GenBank/DDBJ whole genome shotgun (WGS) entry which is preliminary data.</text>
</comment>
<sequence>MDSTALGIARLSLDGYNADILRVHGPAQILPPFEFFVGSEVNETPLSRSSFNALQMTLLQLMDNGTPPIRTDRRVFEKMVPDFIRRLCKIQQYQPQAGRGAALTKAQKEKLASQVNAVLDERKAKKMFPKSSAKKKLFVVRRLRMSPPRKEPSPLTEVKTGEGSPDFFCLQTTIKGTTPPLQLASSRPKAKIAYEELEKVAKHLYQSDQFRASCFQSTSTIPILFKYSTAECKDAYNALGITRSQWMDASNGHSYGACHYIQTLVGRLLREQNARPRYEVSWIGQPKDLSKVSPAERLAIDRVQQHRCLLQEVANAELNIVKIKSQVYGKDIDEDITSLAGGIGDKQSGEFIERFRQIVLTPLRHILNTCSAGMGSAVDDAVVNRGSADETIGKVQAKAQDKGEEAAEEITTRLNSQVNEINESYTLETGSSEARALRRQAVDHIPVDLEMMEEAVRRMMQEIDSNSAEISRRAGNIKAIILYPQSVPHDEKQPRNYGRKALLYSYSRLSITHDIAQSLMAGEDVDRIFTVFCSLLALLSFHPIAFAIKDAMDEMLDDFYGIKPEVDSLLNVMRGFMTGAIMCTIALSKSYFASFKTKE</sequence>
<accession>A0AAD7IMP2</accession>
<proteinExistence type="predicted"/>
<dbReference type="AlphaFoldDB" id="A0AAD7IMP2"/>
<protein>
    <submittedName>
        <fullName evidence="1">Uncharacterized protein</fullName>
    </submittedName>
</protein>
<keyword evidence="2" id="KW-1185">Reference proteome</keyword>
<name>A0AAD7IMP2_9AGAR</name>
<dbReference type="EMBL" id="JARKIB010000079">
    <property type="protein sequence ID" value="KAJ7746685.1"/>
    <property type="molecule type" value="Genomic_DNA"/>
</dbReference>